<organism evidence="1 2">
    <name type="scientific">Pseudorhodoferax soli</name>
    <dbReference type="NCBI Taxonomy" id="545864"/>
    <lineage>
        <taxon>Bacteria</taxon>
        <taxon>Pseudomonadati</taxon>
        <taxon>Pseudomonadota</taxon>
        <taxon>Betaproteobacteria</taxon>
        <taxon>Burkholderiales</taxon>
        <taxon>Comamonadaceae</taxon>
    </lineage>
</organism>
<evidence type="ECO:0000313" key="2">
    <source>
        <dbReference type="Proteomes" id="UP000252884"/>
    </source>
</evidence>
<proteinExistence type="predicted"/>
<accession>A0A368X6M1</accession>
<evidence type="ECO:0000313" key="1">
    <source>
        <dbReference type="EMBL" id="RCW63642.1"/>
    </source>
</evidence>
<name>A0A368X6M1_9BURK</name>
<keyword evidence="2" id="KW-1185">Reference proteome</keyword>
<protein>
    <submittedName>
        <fullName evidence="1">Uncharacterized protein</fullName>
    </submittedName>
</protein>
<dbReference type="Proteomes" id="UP000252884">
    <property type="component" value="Unassembled WGS sequence"/>
</dbReference>
<sequence>MGGCRHLSTKGEDWTVPVGSAGRAARAACTKFNAHGTQTVFEFANPVAGAPFYAVETYSESGGDVRASFGDG</sequence>
<gene>
    <name evidence="1" type="ORF">DES41_11838</name>
</gene>
<comment type="caution">
    <text evidence="1">The sequence shown here is derived from an EMBL/GenBank/DDBJ whole genome shotgun (WGS) entry which is preliminary data.</text>
</comment>
<dbReference type="AlphaFoldDB" id="A0A368X6M1"/>
<dbReference type="EMBL" id="QPJK01000018">
    <property type="protein sequence ID" value="RCW63642.1"/>
    <property type="molecule type" value="Genomic_DNA"/>
</dbReference>
<reference evidence="1 2" key="1">
    <citation type="submission" date="2018-07" db="EMBL/GenBank/DDBJ databases">
        <title>Genomic Encyclopedia of Type Strains, Phase IV (KMG-IV): sequencing the most valuable type-strain genomes for metagenomic binning, comparative biology and taxonomic classification.</title>
        <authorList>
            <person name="Goeker M."/>
        </authorList>
    </citation>
    <scope>NUCLEOTIDE SEQUENCE [LARGE SCALE GENOMIC DNA]</scope>
    <source>
        <strain evidence="1 2">DSM 21634</strain>
    </source>
</reference>